<feature type="region of interest" description="Disordered" evidence="1">
    <location>
        <begin position="336"/>
        <end position="362"/>
    </location>
</feature>
<evidence type="ECO:0000313" key="3">
    <source>
        <dbReference type="Proteomes" id="UP000436006"/>
    </source>
</evidence>
<keyword evidence="3" id="KW-1185">Reference proteome</keyword>
<feature type="compositionally biased region" description="Low complexity" evidence="1">
    <location>
        <begin position="220"/>
        <end position="237"/>
    </location>
</feature>
<comment type="caution">
    <text evidence="2">The sequence shown here is derived from an EMBL/GenBank/DDBJ whole genome shotgun (WGS) entry which is preliminary data.</text>
</comment>
<protein>
    <submittedName>
        <fullName evidence="2">Uncharacterized protein</fullName>
    </submittedName>
</protein>
<accession>A0A7K1SB73</accession>
<proteinExistence type="predicted"/>
<dbReference type="AlphaFoldDB" id="A0A7K1SB73"/>
<feature type="compositionally biased region" description="Low complexity" evidence="1">
    <location>
        <begin position="346"/>
        <end position="362"/>
    </location>
</feature>
<feature type="region of interest" description="Disordered" evidence="1">
    <location>
        <begin position="215"/>
        <end position="237"/>
    </location>
</feature>
<dbReference type="Proteomes" id="UP000436006">
    <property type="component" value="Unassembled WGS sequence"/>
</dbReference>
<organism evidence="2 3">
    <name type="scientific">Spirosoma arboris</name>
    <dbReference type="NCBI Taxonomy" id="2682092"/>
    <lineage>
        <taxon>Bacteria</taxon>
        <taxon>Pseudomonadati</taxon>
        <taxon>Bacteroidota</taxon>
        <taxon>Cytophagia</taxon>
        <taxon>Cytophagales</taxon>
        <taxon>Cytophagaceae</taxon>
        <taxon>Spirosoma</taxon>
    </lineage>
</organism>
<gene>
    <name evidence="2" type="ORF">GO755_13325</name>
</gene>
<sequence length="1022" mass="108491">MSNVVKILLKSTDFQRAIVATILLIFTSIMTTWAQCSVSSPNGSVDYANCNSVGGWAFNGANLNQPVIIDIYVDGVKTYSGITANGDRQDLVTAFGSSAARYHGFSYSFPATAPWKNGQNHAISVRICGANSDIGGSPKTVSGCTGGTQPPVSTGNCPYTEGQFLFTTSWGESVYAHYYNGSLFAAYQDGGNFRPQHWLVATGLMASSTASCFAENDPHTTTTPTPPTTTTTTTPTTPAGANLAGNLDGAECTGIGGWVMNRNATNQSTKFDVYINGQLAASNVLASNSRQDVSNAFGVSGYNAFGFSWSIPAQYKNGSALSISVRYADTTTDIPGSPKTTAACQGSGNPTTPTTTNPTTSPAQAGSNFAGNLDGADCSGIGGWVVNKNTPQQSTKFDVYINGWLVAVGVPATNSRQDVANALGISGYNAFGFYMPLPAKYKTGSAMTISVKYSGTQTNIPGSPKTTAACLINPLGCNGDGAARVAYAESITHTHSGGVALQVGKGGSSRVSSLTSKLIPVRQGSTYSLDVYAYTPSIQRPSLAPQITAAVAGGALAGASLLQQPTAPDQRSSLSQKVPILGVSTSLIAPLVKSLITKRLPRSSMELAFYNQYGKFIYRQQIDISKDARSAWQLLHIEGYTQETGYVAVRLQNLSKTPVWFDDISFHTVQLPRSSSVNKGLFVPKTTTSISAFAPQQSINTESLYRNCTQEAPVDGGWLNVDVTVRGYSNDGSVNWGWISGPDSGSIIGPVGSTGGGSGGSSSTATFVPYNAPKDTVATGVSTTGTLTKGQVYNSPTGATYIWDGKSWCIAIAEVEVKGKRPTNPTNEQFYFYTDPDFGYTTVYEYISGRWTMPMVNFDVNSLPKPKFLSEPLCKTLNNIWRQSFDINGDPMIENMLLVTDKGTLVLPTSGQDCSGTYHANKVNESWPEYYGDFITLMDGNGNKSTALDLCDGTRVIIYSAIHTHPSTAIGNPLQPSPGDINFARSNPGVNTYILANDGLWNYDTDGHLNLNESRSQLNNCN</sequence>
<name>A0A7K1SB73_9BACT</name>
<reference evidence="2 3" key="1">
    <citation type="submission" date="2019-12" db="EMBL/GenBank/DDBJ databases">
        <title>Spirosoma sp. HMF4905 genome sequencing and assembly.</title>
        <authorList>
            <person name="Kang H."/>
            <person name="Cha I."/>
            <person name="Kim H."/>
            <person name="Joh K."/>
        </authorList>
    </citation>
    <scope>NUCLEOTIDE SEQUENCE [LARGE SCALE GENOMIC DNA]</scope>
    <source>
        <strain evidence="2 3">HMF4905</strain>
    </source>
</reference>
<dbReference type="EMBL" id="WPIN01000004">
    <property type="protein sequence ID" value="MVM31015.1"/>
    <property type="molecule type" value="Genomic_DNA"/>
</dbReference>
<evidence type="ECO:0000313" key="2">
    <source>
        <dbReference type="EMBL" id="MVM31015.1"/>
    </source>
</evidence>
<evidence type="ECO:0000256" key="1">
    <source>
        <dbReference type="SAM" id="MobiDB-lite"/>
    </source>
</evidence>